<evidence type="ECO:0000256" key="1">
    <source>
        <dbReference type="ARBA" id="ARBA00022801"/>
    </source>
</evidence>
<evidence type="ECO:0000313" key="6">
    <source>
        <dbReference type="EMBL" id="QIK72814.1"/>
    </source>
</evidence>
<evidence type="ECO:0000313" key="7">
    <source>
        <dbReference type="Proteomes" id="UP000501058"/>
    </source>
</evidence>
<feature type="active site" description="Proton acceptor" evidence="4">
    <location>
        <position position="172"/>
    </location>
</feature>
<keyword evidence="2 4" id="KW-0442">Lipid degradation</keyword>
<name>A0A6G7Y7E5_9ACTN</name>
<evidence type="ECO:0000256" key="4">
    <source>
        <dbReference type="PROSITE-ProRule" id="PRU01161"/>
    </source>
</evidence>
<dbReference type="InterPro" id="IPR016035">
    <property type="entry name" value="Acyl_Trfase/lysoPLipase"/>
</dbReference>
<evidence type="ECO:0000259" key="5">
    <source>
        <dbReference type="PROSITE" id="PS51635"/>
    </source>
</evidence>
<dbReference type="CDD" id="cd07208">
    <property type="entry name" value="Pat_hypo_Ecoli_yjju_like"/>
    <property type="match status" value="1"/>
</dbReference>
<sequence>MPVPPAVNVPDVALIFEGGGMRAAHTSAVVVRLLEAGLVFPFVAGISAGASHTANYLAGDGPRAKASFTSFAADPRFGGLRSFARGRGYFNAEYIYQHTSGPQEALPYAFDRFRDHPAQLSLTAFRCRDGATVRWGRDDIHRMRDLMVRVQASSTMPVLMPPVDIDGDLHVDGALGETGGIPLDAARAAGFRRFFVVLTQERSYVKRPLKYPRFYRSHFRRYPAVADALLSRHTRYNATREELFDLERSGDAYLFVPQDMRIANSERDVAKLEAAHARGLAQARAELPAWRDFLGR</sequence>
<keyword evidence="1 4" id="KW-0378">Hydrolase</keyword>
<feature type="domain" description="PNPLA" evidence="5">
    <location>
        <begin position="14"/>
        <end position="187"/>
    </location>
</feature>
<dbReference type="Gene3D" id="3.40.1090.10">
    <property type="entry name" value="Cytosolic phospholipase A2 catalytic domain"/>
    <property type="match status" value="2"/>
</dbReference>
<dbReference type="GO" id="GO:0016042">
    <property type="term" value="P:lipid catabolic process"/>
    <property type="evidence" value="ECO:0007669"/>
    <property type="project" value="UniProtKB-UniRule"/>
</dbReference>
<dbReference type="Proteomes" id="UP000501058">
    <property type="component" value="Chromosome"/>
</dbReference>
<feature type="short sequence motif" description="GXSXG" evidence="4">
    <location>
        <begin position="45"/>
        <end position="49"/>
    </location>
</feature>
<dbReference type="AlphaFoldDB" id="A0A6G7Y7E5"/>
<feature type="short sequence motif" description="DGA/G" evidence="4">
    <location>
        <begin position="172"/>
        <end position="174"/>
    </location>
</feature>
<dbReference type="InterPro" id="IPR002641">
    <property type="entry name" value="PNPLA_dom"/>
</dbReference>
<dbReference type="PANTHER" id="PTHR14226:SF25">
    <property type="entry name" value="PHOSPHOESTERASE"/>
    <property type="match status" value="1"/>
</dbReference>
<dbReference type="PROSITE" id="PS51635">
    <property type="entry name" value="PNPLA"/>
    <property type="match status" value="1"/>
</dbReference>
<dbReference type="Pfam" id="PF19890">
    <property type="entry name" value="DUF6363"/>
    <property type="match status" value="1"/>
</dbReference>
<reference evidence="6 7" key="1">
    <citation type="submission" date="2020-03" db="EMBL/GenBank/DDBJ databases">
        <title>Propioniciclava sp. nov., isolated from Hydrophilus acuminatus.</title>
        <authorList>
            <person name="Hyun D.-W."/>
            <person name="Bae J.-W."/>
        </authorList>
    </citation>
    <scope>NUCLEOTIDE SEQUENCE [LARGE SCALE GENOMIC DNA]</scope>
    <source>
        <strain evidence="6 7">HDW11</strain>
    </source>
</reference>
<protein>
    <submittedName>
        <fullName evidence="6">Patatin family protein</fullName>
    </submittedName>
</protein>
<proteinExistence type="predicted"/>
<evidence type="ECO:0000256" key="2">
    <source>
        <dbReference type="ARBA" id="ARBA00022963"/>
    </source>
</evidence>
<dbReference type="InterPro" id="IPR037483">
    <property type="entry name" value="YjjU-like"/>
</dbReference>
<organism evidence="6 7">
    <name type="scientific">Propioniciclava coleopterorum</name>
    <dbReference type="NCBI Taxonomy" id="2714937"/>
    <lineage>
        <taxon>Bacteria</taxon>
        <taxon>Bacillati</taxon>
        <taxon>Actinomycetota</taxon>
        <taxon>Actinomycetes</taxon>
        <taxon>Propionibacteriales</taxon>
        <taxon>Propionibacteriaceae</taxon>
        <taxon>Propioniciclava</taxon>
    </lineage>
</organism>
<accession>A0A6G7Y7E5</accession>
<dbReference type="InterPro" id="IPR050301">
    <property type="entry name" value="NTE"/>
</dbReference>
<feature type="active site" description="Nucleophile" evidence="4">
    <location>
        <position position="47"/>
    </location>
</feature>
<gene>
    <name evidence="6" type="ORF">G7070_11700</name>
</gene>
<keyword evidence="7" id="KW-1185">Reference proteome</keyword>
<dbReference type="KEGG" id="prv:G7070_11700"/>
<dbReference type="InterPro" id="IPR045943">
    <property type="entry name" value="DUF6363"/>
</dbReference>
<comment type="caution">
    <text evidence="4">Lacks conserved residue(s) required for the propagation of feature annotation.</text>
</comment>
<dbReference type="EMBL" id="CP049865">
    <property type="protein sequence ID" value="QIK72814.1"/>
    <property type="molecule type" value="Genomic_DNA"/>
</dbReference>
<dbReference type="Pfam" id="PF01734">
    <property type="entry name" value="Patatin"/>
    <property type="match status" value="1"/>
</dbReference>
<dbReference type="SUPFAM" id="SSF52151">
    <property type="entry name" value="FabD/lysophospholipase-like"/>
    <property type="match status" value="1"/>
</dbReference>
<evidence type="ECO:0000256" key="3">
    <source>
        <dbReference type="ARBA" id="ARBA00023098"/>
    </source>
</evidence>
<dbReference type="PANTHER" id="PTHR14226">
    <property type="entry name" value="NEUROPATHY TARGET ESTERASE/SWISS CHEESE D.MELANOGASTER"/>
    <property type="match status" value="1"/>
</dbReference>
<dbReference type="GO" id="GO:0016787">
    <property type="term" value="F:hydrolase activity"/>
    <property type="evidence" value="ECO:0007669"/>
    <property type="project" value="UniProtKB-UniRule"/>
</dbReference>
<keyword evidence="3 4" id="KW-0443">Lipid metabolism</keyword>